<evidence type="ECO:0000256" key="2">
    <source>
        <dbReference type="ARBA" id="ARBA00022525"/>
    </source>
</evidence>
<feature type="region of interest" description="Disordered" evidence="3">
    <location>
        <begin position="563"/>
        <end position="586"/>
    </location>
</feature>
<feature type="region of interest" description="Disordered" evidence="3">
    <location>
        <begin position="350"/>
        <end position="371"/>
    </location>
</feature>
<dbReference type="KEGG" id="fcy:FRACYDRAFT_245143"/>
<name>A0A1E7F1L8_9STRA</name>
<proteinExistence type="predicted"/>
<dbReference type="EMBL" id="KV784366">
    <property type="protein sequence ID" value="OEU12017.1"/>
    <property type="molecule type" value="Genomic_DNA"/>
</dbReference>
<dbReference type="PANTHER" id="PTHR47246:SF1">
    <property type="entry name" value="MUCIN-19"/>
    <property type="match status" value="1"/>
</dbReference>
<evidence type="ECO:0000256" key="1">
    <source>
        <dbReference type="ARBA" id="ARBA00004613"/>
    </source>
</evidence>
<keyword evidence="4" id="KW-0472">Membrane</keyword>
<accession>A0A1E7F1L8</accession>
<reference evidence="5 6" key="1">
    <citation type="submission" date="2016-09" db="EMBL/GenBank/DDBJ databases">
        <title>Extensive genetic diversity and differential bi-allelic expression allows diatom success in the polar Southern Ocean.</title>
        <authorList>
            <consortium name="DOE Joint Genome Institute"/>
            <person name="Mock T."/>
            <person name="Otillar R.P."/>
            <person name="Strauss J."/>
            <person name="Dupont C."/>
            <person name="Frickenhaus S."/>
            <person name="Maumus F."/>
            <person name="Mcmullan M."/>
            <person name="Sanges R."/>
            <person name="Schmutz J."/>
            <person name="Toseland A."/>
            <person name="Valas R."/>
            <person name="Veluchamy A."/>
            <person name="Ward B.J."/>
            <person name="Allen A."/>
            <person name="Barry K."/>
            <person name="Falciatore A."/>
            <person name="Ferrante M."/>
            <person name="Fortunato A.E."/>
            <person name="Gloeckner G."/>
            <person name="Gruber A."/>
            <person name="Hipkin R."/>
            <person name="Janech M."/>
            <person name="Kroth P."/>
            <person name="Leese F."/>
            <person name="Lindquist E."/>
            <person name="Lyon B.R."/>
            <person name="Martin J."/>
            <person name="Mayer C."/>
            <person name="Parker M."/>
            <person name="Quesneville H."/>
            <person name="Raymond J."/>
            <person name="Uhlig C."/>
            <person name="Valentin K.U."/>
            <person name="Worden A.Z."/>
            <person name="Armbrust E.V."/>
            <person name="Bowler C."/>
            <person name="Green B."/>
            <person name="Moulton V."/>
            <person name="Van Oosterhout C."/>
            <person name="Grigoriev I."/>
        </authorList>
    </citation>
    <scope>NUCLEOTIDE SEQUENCE [LARGE SCALE GENOMIC DNA]</scope>
    <source>
        <strain evidence="5 6">CCMP1102</strain>
    </source>
</reference>
<organism evidence="5 6">
    <name type="scientific">Fragilariopsis cylindrus CCMP1102</name>
    <dbReference type="NCBI Taxonomy" id="635003"/>
    <lineage>
        <taxon>Eukaryota</taxon>
        <taxon>Sar</taxon>
        <taxon>Stramenopiles</taxon>
        <taxon>Ochrophyta</taxon>
        <taxon>Bacillariophyta</taxon>
        <taxon>Bacillariophyceae</taxon>
        <taxon>Bacillariophycidae</taxon>
        <taxon>Bacillariales</taxon>
        <taxon>Bacillariaceae</taxon>
        <taxon>Fragilariopsis</taxon>
    </lineage>
</organism>
<feature type="region of interest" description="Disordered" evidence="3">
    <location>
        <begin position="289"/>
        <end position="314"/>
    </location>
</feature>
<keyword evidence="6" id="KW-1185">Reference proteome</keyword>
<feature type="compositionally biased region" description="Low complexity" evidence="3">
    <location>
        <begin position="898"/>
        <end position="908"/>
    </location>
</feature>
<evidence type="ECO:0000256" key="4">
    <source>
        <dbReference type="SAM" id="Phobius"/>
    </source>
</evidence>
<keyword evidence="4" id="KW-0812">Transmembrane</keyword>
<feature type="compositionally biased region" description="Polar residues" evidence="3">
    <location>
        <begin position="926"/>
        <end position="941"/>
    </location>
</feature>
<evidence type="ECO:0000313" key="6">
    <source>
        <dbReference type="Proteomes" id="UP000095751"/>
    </source>
</evidence>
<protein>
    <submittedName>
        <fullName evidence="5">Uncharacterized protein</fullName>
    </submittedName>
</protein>
<feature type="compositionally biased region" description="Low complexity" evidence="3">
    <location>
        <begin position="294"/>
        <end position="314"/>
    </location>
</feature>
<sequence length="998" mass="110102">MDVVVATTITEPPVVMTRASSMSEVTATTATSSTSSIAIAAAAAATARATAIAMTKTKTTKTNGILRRSSYPVIATRSKSLYNNSTDISSLGGFTDIDEFESWRSNVNSNNGSNSPPNKHKKRGGGCHNNNNIWIESLMDNSNEDSNAFTRFVWIFIVIPVVLLSFGGVSYLIIASIIWGFTFVAQWFRKFLIDEFILRNSKTKASVSAKKTTNTETTTTNLNTTETITTPMVSSPFSSSTTSTATATATTAIAAGSSANPDAKSIEIESNIIPISSSSSSPIVSVLGTEEDTTTTTTTTNITPKPPTTSTATSITTKDNQNRVLCRDRVCRVRFEDGIKFPMRKKLRQSIPRINKQKKKKNNNNNNMNDPNKTVIAYELEEEEDEGREQYPVDQETLMNVSSWDDNSLMLLKAYLVNSKTKKKKKKKINIVMDDVNNDSNIKVESSVSVEEAVVAAVAAVEEAEEVVIDEEIQSLPSDEEVFVEKEEEEQQQEDQDVVEADDDEYNDDNKFQNRLSIQRLHIEQQEKIQEGMIQLDLDNDDNEDEPKEEEFIEDFHEGLFATSSSKKKTTTTTTKPLRRRRRRRPRDSLCFLSKKTVVQPLFVFCPDISLCPSDEIESLQIKQRERFEQAEIGAIESTIPTTTITTDENDNNNENDKNDKDDEVYCVVSSSPIVASLASLEVNDELELELESELESLRSSSTYHNDFDDYDGSNEIGREVTPCPSISKCFIKEQPKASSVSSSCEDPPGTKTISAAPIVMTDYNDSGTSRNPVPLSHEEQNVTTPTENNDVTELAIFNDNTNDEDFVGAGDISDDFFRELQQSSSSSSCGGDIVRDFYKELRKPPCFKVEDGLLFAEDDDEDDESDLQLITPTPVPVPGATKIIFNDYGDNVVSLSQSFSSSSSSSSPAMYSYKNDDEADVENVPSVTSPSKKTFATANNYDDKRSNPSTAFDSNNFIVHTTIGSPKSVPGAAATTTTSLSSPLKQRFVLSPSNWSN</sequence>
<dbReference type="GO" id="GO:0005576">
    <property type="term" value="C:extracellular region"/>
    <property type="evidence" value="ECO:0007669"/>
    <property type="project" value="UniProtKB-SubCell"/>
</dbReference>
<dbReference type="Proteomes" id="UP000095751">
    <property type="component" value="Unassembled WGS sequence"/>
</dbReference>
<keyword evidence="2" id="KW-0964">Secreted</keyword>
<evidence type="ECO:0000256" key="3">
    <source>
        <dbReference type="SAM" id="MobiDB-lite"/>
    </source>
</evidence>
<feature type="region of interest" description="Disordered" evidence="3">
    <location>
        <begin position="767"/>
        <end position="787"/>
    </location>
</feature>
<dbReference type="InParanoid" id="A0A1E7F1L8"/>
<comment type="subcellular location">
    <subcellularLocation>
        <location evidence="1">Secreted</location>
    </subcellularLocation>
</comment>
<feature type="region of interest" description="Disordered" evidence="3">
    <location>
        <begin position="639"/>
        <end position="662"/>
    </location>
</feature>
<dbReference type="PANTHER" id="PTHR47246">
    <property type="entry name" value="MUCIN-19"/>
    <property type="match status" value="1"/>
</dbReference>
<gene>
    <name evidence="5" type="ORF">FRACYDRAFT_245143</name>
</gene>
<feature type="region of interest" description="Disordered" evidence="3">
    <location>
        <begin position="898"/>
        <end position="954"/>
    </location>
</feature>
<feature type="compositionally biased region" description="Basic residues" evidence="3">
    <location>
        <begin position="577"/>
        <end position="586"/>
    </location>
</feature>
<feature type="transmembrane region" description="Helical" evidence="4">
    <location>
        <begin position="152"/>
        <end position="181"/>
    </location>
</feature>
<dbReference type="AlphaFoldDB" id="A0A1E7F1L8"/>
<keyword evidence="4" id="KW-1133">Transmembrane helix</keyword>
<evidence type="ECO:0000313" key="5">
    <source>
        <dbReference type="EMBL" id="OEU12017.1"/>
    </source>
</evidence>